<dbReference type="InterPro" id="IPR018376">
    <property type="entry name" value="Enoyl-CoA_hyd/isom_CS"/>
</dbReference>
<dbReference type="Pfam" id="PF00378">
    <property type="entry name" value="ECH_1"/>
    <property type="match status" value="1"/>
</dbReference>
<dbReference type="AlphaFoldDB" id="A0A8H3G2G9"/>
<dbReference type="PROSITE" id="PS00166">
    <property type="entry name" value="ENOYL_COA_HYDRATASE"/>
    <property type="match status" value="1"/>
</dbReference>
<reference evidence="4" key="1">
    <citation type="submission" date="2021-03" db="EMBL/GenBank/DDBJ databases">
        <authorList>
            <person name="Tagirdzhanova G."/>
        </authorList>
    </citation>
    <scope>NUCLEOTIDE SEQUENCE</scope>
</reference>
<evidence type="ECO:0000256" key="3">
    <source>
        <dbReference type="RuleBase" id="RU003707"/>
    </source>
</evidence>
<evidence type="ECO:0000313" key="5">
    <source>
        <dbReference type="Proteomes" id="UP000664203"/>
    </source>
</evidence>
<dbReference type="GO" id="GO:0005739">
    <property type="term" value="C:mitochondrion"/>
    <property type="evidence" value="ECO:0007669"/>
    <property type="project" value="TreeGrafter"/>
</dbReference>
<sequence>MLVTLNRPEDLNCIDTTGSHELDTLWKWYDEFHRVRDPSTSVSHPPKAGFGGMSMRTGKKPIIAAVNGLAYGGGCEMAVNADLVLASPDAAFAIQDVKVGTLACAGVLPRLVSILGLQRATEMALTGRAVGAEEARGWGLVNRIVEEEDVVGAAVGAAGVVAGNSPDSVIATREGLRKGWIGKEAEDVNERLYMGWGPHNDLENYKEGIRAFVEKRRPRWVDSKL</sequence>
<dbReference type="InterPro" id="IPR001753">
    <property type="entry name" value="Enoyl-CoA_hydra/iso"/>
</dbReference>
<comment type="caution">
    <text evidence="4">The sequence shown here is derived from an EMBL/GenBank/DDBJ whole genome shotgun (WGS) entry which is preliminary data.</text>
</comment>
<dbReference type="InterPro" id="IPR029045">
    <property type="entry name" value="ClpP/crotonase-like_dom_sf"/>
</dbReference>
<dbReference type="SUPFAM" id="SSF52096">
    <property type="entry name" value="ClpP/crotonase"/>
    <property type="match status" value="1"/>
</dbReference>
<dbReference type="InterPro" id="IPR014748">
    <property type="entry name" value="Enoyl-CoA_hydra_C"/>
</dbReference>
<dbReference type="Proteomes" id="UP000664203">
    <property type="component" value="Unassembled WGS sequence"/>
</dbReference>
<accession>A0A8H3G2G9</accession>
<evidence type="ECO:0000256" key="1">
    <source>
        <dbReference type="ARBA" id="ARBA00005254"/>
    </source>
</evidence>
<gene>
    <name evidence="4" type="ORF">ALECFALPRED_006021</name>
</gene>
<proteinExistence type="inferred from homology"/>
<name>A0A8H3G2G9_9LECA</name>
<dbReference type="OrthoDB" id="2139957at2759"/>
<dbReference type="PANTHER" id="PTHR11941:SF158">
    <property type="entry name" value="ENOYL-COA HYDRATASE (AFU_ORTHOLOGUE AFUA_2G10650)"/>
    <property type="match status" value="1"/>
</dbReference>
<keyword evidence="5" id="KW-1185">Reference proteome</keyword>
<dbReference type="PANTHER" id="PTHR11941">
    <property type="entry name" value="ENOYL-COA HYDRATASE-RELATED"/>
    <property type="match status" value="1"/>
</dbReference>
<dbReference type="GO" id="GO:0006635">
    <property type="term" value="P:fatty acid beta-oxidation"/>
    <property type="evidence" value="ECO:0007669"/>
    <property type="project" value="TreeGrafter"/>
</dbReference>
<evidence type="ECO:0008006" key="6">
    <source>
        <dbReference type="Google" id="ProtNLM"/>
    </source>
</evidence>
<protein>
    <recommendedName>
        <fullName evidence="6">Enoyl-CoA hydratase</fullName>
    </recommendedName>
</protein>
<dbReference type="EMBL" id="CAJPDR010000382">
    <property type="protein sequence ID" value="CAF9934545.1"/>
    <property type="molecule type" value="Genomic_DNA"/>
</dbReference>
<evidence type="ECO:0000313" key="4">
    <source>
        <dbReference type="EMBL" id="CAF9934545.1"/>
    </source>
</evidence>
<dbReference type="Gene3D" id="1.10.12.10">
    <property type="entry name" value="Lyase 2-enoyl-coa Hydratase, Chain A, domain 2"/>
    <property type="match status" value="1"/>
</dbReference>
<evidence type="ECO:0000256" key="2">
    <source>
        <dbReference type="ARBA" id="ARBA00023239"/>
    </source>
</evidence>
<dbReference type="CDD" id="cd06558">
    <property type="entry name" value="crotonase-like"/>
    <property type="match status" value="1"/>
</dbReference>
<comment type="similarity">
    <text evidence="1 3">Belongs to the enoyl-CoA hydratase/isomerase family.</text>
</comment>
<keyword evidence="2" id="KW-0456">Lyase</keyword>
<dbReference type="Gene3D" id="3.90.226.10">
    <property type="entry name" value="2-enoyl-CoA Hydratase, Chain A, domain 1"/>
    <property type="match status" value="1"/>
</dbReference>
<organism evidence="4 5">
    <name type="scientific">Alectoria fallacina</name>
    <dbReference type="NCBI Taxonomy" id="1903189"/>
    <lineage>
        <taxon>Eukaryota</taxon>
        <taxon>Fungi</taxon>
        <taxon>Dikarya</taxon>
        <taxon>Ascomycota</taxon>
        <taxon>Pezizomycotina</taxon>
        <taxon>Lecanoromycetes</taxon>
        <taxon>OSLEUM clade</taxon>
        <taxon>Lecanoromycetidae</taxon>
        <taxon>Lecanorales</taxon>
        <taxon>Lecanorineae</taxon>
        <taxon>Parmeliaceae</taxon>
        <taxon>Alectoria</taxon>
    </lineage>
</organism>
<dbReference type="GO" id="GO:0016829">
    <property type="term" value="F:lyase activity"/>
    <property type="evidence" value="ECO:0007669"/>
    <property type="project" value="UniProtKB-KW"/>
</dbReference>